<feature type="region of interest" description="Disordered" evidence="1">
    <location>
        <begin position="57"/>
        <end position="145"/>
    </location>
</feature>
<dbReference type="Proteomes" id="UP001237642">
    <property type="component" value="Unassembled WGS sequence"/>
</dbReference>
<evidence type="ECO:0000313" key="2">
    <source>
        <dbReference type="EMBL" id="KAK1394180.1"/>
    </source>
</evidence>
<comment type="caution">
    <text evidence="2">The sequence shown here is derived from an EMBL/GenBank/DDBJ whole genome shotgun (WGS) entry which is preliminary data.</text>
</comment>
<keyword evidence="3" id="KW-1185">Reference proteome</keyword>
<sequence>MKSVSAQVVSSEPVTLAKASKIISNFVSIDNGASHAVSVYLRRAALSFADLTQFHKDLKSSSSHSKSRKKHTQIISFDFEQDEPESKENERKVKESEGSLGIEVEKSEGKKKKKKRKGEEITDVSGESAERSGVSKKKRRKTEGN</sequence>
<feature type="compositionally biased region" description="Basic and acidic residues" evidence="1">
    <location>
        <begin position="84"/>
        <end position="108"/>
    </location>
</feature>
<protein>
    <submittedName>
        <fullName evidence="2">Neurofilament light polypeptide like</fullName>
    </submittedName>
</protein>
<name>A0AAD8J1S4_9APIA</name>
<proteinExistence type="predicted"/>
<organism evidence="2 3">
    <name type="scientific">Heracleum sosnowskyi</name>
    <dbReference type="NCBI Taxonomy" id="360622"/>
    <lineage>
        <taxon>Eukaryota</taxon>
        <taxon>Viridiplantae</taxon>
        <taxon>Streptophyta</taxon>
        <taxon>Embryophyta</taxon>
        <taxon>Tracheophyta</taxon>
        <taxon>Spermatophyta</taxon>
        <taxon>Magnoliopsida</taxon>
        <taxon>eudicotyledons</taxon>
        <taxon>Gunneridae</taxon>
        <taxon>Pentapetalae</taxon>
        <taxon>asterids</taxon>
        <taxon>campanulids</taxon>
        <taxon>Apiales</taxon>
        <taxon>Apiaceae</taxon>
        <taxon>Apioideae</taxon>
        <taxon>apioid superclade</taxon>
        <taxon>Tordylieae</taxon>
        <taxon>Tordyliinae</taxon>
        <taxon>Heracleum</taxon>
    </lineage>
</organism>
<dbReference type="EMBL" id="JAUIZM010000003">
    <property type="protein sequence ID" value="KAK1394180.1"/>
    <property type="molecule type" value="Genomic_DNA"/>
</dbReference>
<reference evidence="2" key="2">
    <citation type="submission" date="2023-05" db="EMBL/GenBank/DDBJ databases">
        <authorList>
            <person name="Schelkunov M.I."/>
        </authorList>
    </citation>
    <scope>NUCLEOTIDE SEQUENCE</scope>
    <source>
        <strain evidence="2">Hsosn_3</strain>
        <tissue evidence="2">Leaf</tissue>
    </source>
</reference>
<gene>
    <name evidence="2" type="ORF">POM88_013236</name>
</gene>
<dbReference type="PANTHER" id="PTHR48227">
    <property type="entry name" value="DNA TOPOISOMERASE 1-LIKE"/>
    <property type="match status" value="1"/>
</dbReference>
<reference evidence="2" key="1">
    <citation type="submission" date="2023-02" db="EMBL/GenBank/DDBJ databases">
        <title>Genome of toxic invasive species Heracleum sosnowskyi carries increased number of genes despite the absence of recent whole-genome duplications.</title>
        <authorList>
            <person name="Schelkunov M."/>
            <person name="Shtratnikova V."/>
            <person name="Makarenko M."/>
            <person name="Klepikova A."/>
            <person name="Omelchenko D."/>
            <person name="Novikova G."/>
            <person name="Obukhova E."/>
            <person name="Bogdanov V."/>
            <person name="Penin A."/>
            <person name="Logacheva M."/>
        </authorList>
    </citation>
    <scope>NUCLEOTIDE SEQUENCE</scope>
    <source>
        <strain evidence="2">Hsosn_3</strain>
        <tissue evidence="2">Leaf</tissue>
    </source>
</reference>
<evidence type="ECO:0000256" key="1">
    <source>
        <dbReference type="SAM" id="MobiDB-lite"/>
    </source>
</evidence>
<dbReference type="AlphaFoldDB" id="A0AAD8J1S4"/>
<dbReference type="PANTHER" id="PTHR48227:SF1">
    <property type="entry name" value="DNA LIGASE 1-LIKE"/>
    <property type="match status" value="1"/>
</dbReference>
<evidence type="ECO:0000313" key="3">
    <source>
        <dbReference type="Proteomes" id="UP001237642"/>
    </source>
</evidence>
<feature type="compositionally biased region" description="Basic residues" evidence="1">
    <location>
        <begin position="134"/>
        <end position="145"/>
    </location>
</feature>
<accession>A0AAD8J1S4</accession>